<reference evidence="1 2" key="1">
    <citation type="submission" date="2021-06" db="EMBL/GenBank/DDBJ databases">
        <authorList>
            <person name="Kallberg Y."/>
            <person name="Tangrot J."/>
            <person name="Rosling A."/>
        </authorList>
    </citation>
    <scope>NUCLEOTIDE SEQUENCE [LARGE SCALE GENOMIC DNA]</scope>
    <source>
        <strain evidence="1 2">120-4 pot B 10/14</strain>
    </source>
</reference>
<dbReference type="Proteomes" id="UP000789901">
    <property type="component" value="Unassembled WGS sequence"/>
</dbReference>
<comment type="caution">
    <text evidence="1">The sequence shown here is derived from an EMBL/GenBank/DDBJ whole genome shotgun (WGS) entry which is preliminary data.</text>
</comment>
<evidence type="ECO:0000313" key="1">
    <source>
        <dbReference type="EMBL" id="CAG8853838.1"/>
    </source>
</evidence>
<organism evidence="1 2">
    <name type="scientific">Gigaspora margarita</name>
    <dbReference type="NCBI Taxonomy" id="4874"/>
    <lineage>
        <taxon>Eukaryota</taxon>
        <taxon>Fungi</taxon>
        <taxon>Fungi incertae sedis</taxon>
        <taxon>Mucoromycota</taxon>
        <taxon>Glomeromycotina</taxon>
        <taxon>Glomeromycetes</taxon>
        <taxon>Diversisporales</taxon>
        <taxon>Gigasporaceae</taxon>
        <taxon>Gigaspora</taxon>
    </lineage>
</organism>
<accession>A0ABN7XEX5</accession>
<name>A0ABN7XEX5_GIGMA</name>
<proteinExistence type="predicted"/>
<protein>
    <submittedName>
        <fullName evidence="1">34819_t:CDS:1</fullName>
    </submittedName>
</protein>
<feature type="non-terminal residue" evidence="1">
    <location>
        <position position="45"/>
    </location>
</feature>
<keyword evidence="2" id="KW-1185">Reference proteome</keyword>
<sequence length="45" mass="5112">KTEDLTNAITIIELNIPPGKILPKNDKGIIPFFALREVKEYSWGK</sequence>
<feature type="non-terminal residue" evidence="1">
    <location>
        <position position="1"/>
    </location>
</feature>
<evidence type="ECO:0000313" key="2">
    <source>
        <dbReference type="Proteomes" id="UP000789901"/>
    </source>
</evidence>
<dbReference type="EMBL" id="CAJVQB010129829">
    <property type="protein sequence ID" value="CAG8853838.1"/>
    <property type="molecule type" value="Genomic_DNA"/>
</dbReference>
<gene>
    <name evidence="1" type="ORF">GMARGA_LOCUS42659</name>
</gene>